<dbReference type="GO" id="GO:0000278">
    <property type="term" value="P:mitotic cell cycle"/>
    <property type="evidence" value="ECO:0007669"/>
    <property type="project" value="UniProtKB-ARBA"/>
</dbReference>
<dbReference type="Gene3D" id="3.90.190.10">
    <property type="entry name" value="Protein tyrosine phosphatase superfamily"/>
    <property type="match status" value="2"/>
</dbReference>
<keyword evidence="13" id="KW-0131">Cell cycle</keyword>
<accession>A0A066W2K7</accession>
<dbReference type="InterPro" id="IPR050561">
    <property type="entry name" value="PTP"/>
</dbReference>
<feature type="domain" description="Tyrosine specific protein phosphatases" evidence="15">
    <location>
        <begin position="244"/>
        <end position="309"/>
    </location>
</feature>
<evidence type="ECO:0000313" key="17">
    <source>
        <dbReference type="Proteomes" id="UP000027361"/>
    </source>
</evidence>
<dbReference type="InterPro" id="IPR020422">
    <property type="entry name" value="TYR_PHOSPHATASE_DUAL_dom"/>
</dbReference>
<dbReference type="GO" id="GO:0005730">
    <property type="term" value="C:nucleolus"/>
    <property type="evidence" value="ECO:0007669"/>
    <property type="project" value="UniProtKB-ARBA"/>
</dbReference>
<dbReference type="STRING" id="1037660.A0A066W2K7"/>
<dbReference type="EMBL" id="JMSN01000026">
    <property type="protein sequence ID" value="KDN48207.1"/>
    <property type="molecule type" value="Genomic_DNA"/>
</dbReference>
<keyword evidence="9" id="KW-0378">Hydrolase</keyword>
<evidence type="ECO:0000256" key="11">
    <source>
        <dbReference type="ARBA" id="ARBA00023242"/>
    </source>
</evidence>
<dbReference type="Pfam" id="PF22785">
    <property type="entry name" value="Tc-R-P"/>
    <property type="match status" value="1"/>
</dbReference>
<evidence type="ECO:0000256" key="1">
    <source>
        <dbReference type="ARBA" id="ARBA00004123"/>
    </source>
</evidence>
<evidence type="ECO:0000256" key="13">
    <source>
        <dbReference type="ARBA" id="ARBA00023306"/>
    </source>
</evidence>
<dbReference type="PANTHER" id="PTHR23339">
    <property type="entry name" value="TYROSINE SPECIFIC PROTEIN PHOSPHATASE AND DUAL SPECIFICITY PROTEIN PHOSPHATASE"/>
    <property type="match status" value="1"/>
</dbReference>
<dbReference type="PROSITE" id="PS50056">
    <property type="entry name" value="TYR_PHOSPHATASE_2"/>
    <property type="match status" value="1"/>
</dbReference>
<evidence type="ECO:0000256" key="3">
    <source>
        <dbReference type="ARBA" id="ARBA00007315"/>
    </source>
</evidence>
<dbReference type="GO" id="GO:0032954">
    <property type="term" value="P:regulation of cytokinetic process"/>
    <property type="evidence" value="ECO:0007669"/>
    <property type="project" value="UniProtKB-ARBA"/>
</dbReference>
<dbReference type="FunCoup" id="A0A066W2K7">
    <property type="interactions" value="111"/>
</dbReference>
<dbReference type="InterPro" id="IPR029021">
    <property type="entry name" value="Prot-tyrosine_phosphatase-like"/>
</dbReference>
<dbReference type="RefSeq" id="XP_013244055.1">
    <property type="nucleotide sequence ID" value="XM_013388601.1"/>
</dbReference>
<evidence type="ECO:0000256" key="2">
    <source>
        <dbReference type="ARBA" id="ARBA00004496"/>
    </source>
</evidence>
<evidence type="ECO:0000256" key="6">
    <source>
        <dbReference type="ARBA" id="ARBA00022553"/>
    </source>
</evidence>
<dbReference type="PROSITE" id="PS00383">
    <property type="entry name" value="TYR_PHOSPHATASE_1"/>
    <property type="match status" value="1"/>
</dbReference>
<evidence type="ECO:0000259" key="14">
    <source>
        <dbReference type="PROSITE" id="PS50054"/>
    </source>
</evidence>
<dbReference type="HOGENOM" id="CLU_017787_0_2_1"/>
<dbReference type="GO" id="GO:0051321">
    <property type="term" value="P:meiotic cell cycle"/>
    <property type="evidence" value="ECO:0007669"/>
    <property type="project" value="UniProtKB-KW"/>
</dbReference>
<dbReference type="GO" id="GO:0051301">
    <property type="term" value="P:cell division"/>
    <property type="evidence" value="ECO:0007669"/>
    <property type="project" value="UniProtKB-KW"/>
</dbReference>
<comment type="subcellular location">
    <subcellularLocation>
        <location evidence="2">Cytoplasm</location>
    </subcellularLocation>
    <subcellularLocation>
        <location evidence="1">Nucleus</location>
    </subcellularLocation>
</comment>
<protein>
    <recommendedName>
        <fullName evidence="4">protein-tyrosine-phosphatase</fullName>
        <ecNumber evidence="4">3.1.3.48</ecNumber>
    </recommendedName>
</protein>
<dbReference type="GO" id="GO:0005816">
    <property type="term" value="C:spindle pole body"/>
    <property type="evidence" value="ECO:0007669"/>
    <property type="project" value="UniProtKB-ARBA"/>
</dbReference>
<keyword evidence="5" id="KW-0963">Cytoplasm</keyword>
<evidence type="ECO:0000256" key="7">
    <source>
        <dbReference type="ARBA" id="ARBA00022618"/>
    </source>
</evidence>
<gene>
    <name evidence="16" type="ORF">K437DRAFT_278095</name>
</gene>
<dbReference type="GO" id="GO:0007096">
    <property type="term" value="P:regulation of exit from mitosis"/>
    <property type="evidence" value="ECO:0007669"/>
    <property type="project" value="UniProtKB-ARBA"/>
</dbReference>
<evidence type="ECO:0000256" key="9">
    <source>
        <dbReference type="ARBA" id="ARBA00022801"/>
    </source>
</evidence>
<feature type="domain" description="Tyrosine-protein phosphatase" evidence="14">
    <location>
        <begin position="170"/>
        <end position="323"/>
    </location>
</feature>
<keyword evidence="6" id="KW-0597">Phosphoprotein</keyword>
<keyword evidence="11" id="KW-0539">Nucleus</keyword>
<name>A0A066W2K7_TILAU</name>
<reference evidence="16 17" key="1">
    <citation type="submission" date="2014-05" db="EMBL/GenBank/DDBJ databases">
        <title>Draft genome sequence of a rare smut relative, Tilletiaria anomala UBC 951.</title>
        <authorList>
            <consortium name="DOE Joint Genome Institute"/>
            <person name="Toome M."/>
            <person name="Kuo A."/>
            <person name="Henrissat B."/>
            <person name="Lipzen A."/>
            <person name="Tritt A."/>
            <person name="Yoshinaga Y."/>
            <person name="Zane M."/>
            <person name="Barry K."/>
            <person name="Grigoriev I.V."/>
            <person name="Spatafora J.W."/>
            <person name="Aimea M.C."/>
        </authorList>
    </citation>
    <scope>NUCLEOTIDE SEQUENCE [LARGE SCALE GENOMIC DNA]</scope>
    <source>
        <strain evidence="16 17">UBC 951</strain>
    </source>
</reference>
<dbReference type="AlphaFoldDB" id="A0A066W2K7"/>
<dbReference type="CDD" id="cd14499">
    <property type="entry name" value="CDC14_C"/>
    <property type="match status" value="1"/>
</dbReference>
<dbReference type="PROSITE" id="PS50054">
    <property type="entry name" value="TYR_PHOSPHATASE_DUAL"/>
    <property type="match status" value="1"/>
</dbReference>
<dbReference type="GO" id="GO:0005737">
    <property type="term" value="C:cytoplasm"/>
    <property type="evidence" value="ECO:0007669"/>
    <property type="project" value="UniProtKB-SubCell"/>
</dbReference>
<dbReference type="FunFam" id="3.90.190.10:FF:000038">
    <property type="entry name" value="Tyrosine-protein phosphatase CDC14"/>
    <property type="match status" value="1"/>
</dbReference>
<evidence type="ECO:0000256" key="12">
    <source>
        <dbReference type="ARBA" id="ARBA00023254"/>
    </source>
</evidence>
<dbReference type="Pfam" id="PF14671">
    <property type="entry name" value="DSPn"/>
    <property type="match status" value="1"/>
</dbReference>
<organism evidence="16 17">
    <name type="scientific">Tilletiaria anomala (strain ATCC 24038 / CBS 436.72 / UBC 951)</name>
    <dbReference type="NCBI Taxonomy" id="1037660"/>
    <lineage>
        <taxon>Eukaryota</taxon>
        <taxon>Fungi</taxon>
        <taxon>Dikarya</taxon>
        <taxon>Basidiomycota</taxon>
        <taxon>Ustilaginomycotina</taxon>
        <taxon>Exobasidiomycetes</taxon>
        <taxon>Georgefischeriales</taxon>
        <taxon>Tilletiariaceae</taxon>
        <taxon>Tilletiaria</taxon>
    </lineage>
</organism>
<dbReference type="GeneID" id="25266839"/>
<dbReference type="SMART" id="SM00404">
    <property type="entry name" value="PTPc_motif"/>
    <property type="match status" value="1"/>
</dbReference>
<dbReference type="SMART" id="SM00195">
    <property type="entry name" value="DSPc"/>
    <property type="match status" value="1"/>
</dbReference>
<evidence type="ECO:0000259" key="15">
    <source>
        <dbReference type="PROSITE" id="PS50056"/>
    </source>
</evidence>
<keyword evidence="8" id="KW-0498">Mitosis</keyword>
<comment type="similarity">
    <text evidence="3">Belongs to the protein-tyrosine phosphatase family. Non-receptor class CDC14 subfamily.</text>
</comment>
<dbReference type="OrthoDB" id="5632at2759"/>
<evidence type="ECO:0000256" key="8">
    <source>
        <dbReference type="ARBA" id="ARBA00022776"/>
    </source>
</evidence>
<comment type="caution">
    <text evidence="16">The sequence shown here is derived from an EMBL/GenBank/DDBJ whole genome shotgun (WGS) entry which is preliminary data.</text>
</comment>
<evidence type="ECO:0000256" key="5">
    <source>
        <dbReference type="ARBA" id="ARBA00022490"/>
    </source>
</evidence>
<dbReference type="InterPro" id="IPR003595">
    <property type="entry name" value="Tyr_Pase_cat"/>
</dbReference>
<dbReference type="OMA" id="WVSPKFI"/>
<dbReference type="InterPro" id="IPR000387">
    <property type="entry name" value="Tyr_Pase_dom"/>
</dbReference>
<dbReference type="SUPFAM" id="SSF52799">
    <property type="entry name" value="(Phosphotyrosine protein) phosphatases II"/>
    <property type="match status" value="2"/>
</dbReference>
<dbReference type="GO" id="GO:0004725">
    <property type="term" value="F:protein tyrosine phosphatase activity"/>
    <property type="evidence" value="ECO:0007669"/>
    <property type="project" value="UniProtKB-EC"/>
</dbReference>
<keyword evidence="12" id="KW-0469">Meiosis</keyword>
<dbReference type="InParanoid" id="A0A066W2K7"/>
<proteinExistence type="inferred from homology"/>
<dbReference type="InterPro" id="IPR044506">
    <property type="entry name" value="CDC14_C"/>
</dbReference>
<dbReference type="GO" id="GO:0033554">
    <property type="term" value="P:cellular response to stress"/>
    <property type="evidence" value="ECO:0007669"/>
    <property type="project" value="UniProtKB-ARBA"/>
</dbReference>
<dbReference type="Proteomes" id="UP000027361">
    <property type="component" value="Unassembled WGS sequence"/>
</dbReference>
<dbReference type="CDD" id="cd17657">
    <property type="entry name" value="CDC14_N"/>
    <property type="match status" value="1"/>
</dbReference>
<keyword evidence="17" id="KW-1185">Reference proteome</keyword>
<evidence type="ECO:0000256" key="10">
    <source>
        <dbReference type="ARBA" id="ARBA00022912"/>
    </source>
</evidence>
<keyword evidence="10" id="KW-0904">Protein phosphatase</keyword>
<keyword evidence="7" id="KW-0132">Cell division</keyword>
<sequence length="331" mass="37507">MGKGGFEVQKYEYARFYDDWGPLNMAMVWMFCDDVERLMDRPDLREHGIVLYTSSAPRRKTNAATLAALRSVLVYHLAPHDAFHPFSTLDVQPFRDAGYGRSDFFLSIQDVLYGAWRAQTLGFADLATFDVDEYLYSEQPQNGDWNWITPSFIAFASPNDPSYGLEAQTSPARSTKAKANSVAGARAFHQRKQNLLSDFRKRNVQLVVRLNNPLYDKDIFEDVGIAHIDLYFDDGSNPSTAILREFIQRADAVVERGGVVAVHCKAGLGRTGVLIGAYLIWKYGFNAPEAIAWMRVQRPGCVVGPQQQFVYEQCIDWVRPDISSPTRTRRL</sequence>
<dbReference type="InterPro" id="IPR016130">
    <property type="entry name" value="Tyr_Pase_AS"/>
</dbReference>
<dbReference type="InterPro" id="IPR029260">
    <property type="entry name" value="DSPn"/>
</dbReference>
<evidence type="ECO:0000313" key="16">
    <source>
        <dbReference type="EMBL" id="KDN48207.1"/>
    </source>
</evidence>
<evidence type="ECO:0000256" key="4">
    <source>
        <dbReference type="ARBA" id="ARBA00013064"/>
    </source>
</evidence>
<dbReference type="EC" id="3.1.3.48" evidence="4"/>